<accession>A0A9W9VPZ6</accession>
<organism evidence="3 4">
    <name type="scientific">Penicillium cosmopolitanum</name>
    <dbReference type="NCBI Taxonomy" id="1131564"/>
    <lineage>
        <taxon>Eukaryota</taxon>
        <taxon>Fungi</taxon>
        <taxon>Dikarya</taxon>
        <taxon>Ascomycota</taxon>
        <taxon>Pezizomycotina</taxon>
        <taxon>Eurotiomycetes</taxon>
        <taxon>Eurotiomycetidae</taxon>
        <taxon>Eurotiales</taxon>
        <taxon>Aspergillaceae</taxon>
        <taxon>Penicillium</taxon>
    </lineage>
</organism>
<comment type="caution">
    <text evidence="3">The sequence shown here is derived from an EMBL/GenBank/DDBJ whole genome shotgun (WGS) entry which is preliminary data.</text>
</comment>
<feature type="transmembrane region" description="Helical" evidence="1">
    <location>
        <begin position="213"/>
        <end position="232"/>
    </location>
</feature>
<feature type="transmembrane region" description="Helical" evidence="1">
    <location>
        <begin position="58"/>
        <end position="79"/>
    </location>
</feature>
<evidence type="ECO:0000313" key="4">
    <source>
        <dbReference type="Proteomes" id="UP001147747"/>
    </source>
</evidence>
<dbReference type="EMBL" id="JAPZBU010000009">
    <property type="protein sequence ID" value="KAJ5387182.1"/>
    <property type="molecule type" value="Genomic_DNA"/>
</dbReference>
<evidence type="ECO:0000313" key="3">
    <source>
        <dbReference type="EMBL" id="KAJ5387182.1"/>
    </source>
</evidence>
<feature type="transmembrane region" description="Helical" evidence="1">
    <location>
        <begin position="6"/>
        <end position="24"/>
    </location>
</feature>
<sequence length="253" mass="27318">MNGIFPADLAVYLLLAPVVAYIFVTHRWSGFLPWYYLSVFCLARIIGGILGIHDSENLAANIIQSVGITPLILGVDGLVHEARTYRNPSGSRFLGISVILGTSALMAVAMALSVIGSLDIFEGHPKPHSLQHWKTGTALVVVAWAFQVFWSLFSLLSNSGGKGLPGYQGGTALLQGAVVALLFIGIRVIYSLVAVCTQRKDLSPVYGKTDIRVILMFLPEVLATIAMITVGLRTRKLRETKSMAAYSPTPQTC</sequence>
<feature type="transmembrane region" description="Helical" evidence="1">
    <location>
        <begin position="169"/>
        <end position="193"/>
    </location>
</feature>
<dbReference type="OrthoDB" id="2560628at2759"/>
<dbReference type="Pfam" id="PF24800">
    <property type="entry name" value="DUF7702"/>
    <property type="match status" value="1"/>
</dbReference>
<dbReference type="Proteomes" id="UP001147747">
    <property type="component" value="Unassembled WGS sequence"/>
</dbReference>
<dbReference type="AlphaFoldDB" id="A0A9W9VPZ6"/>
<keyword evidence="1" id="KW-1133">Transmembrane helix</keyword>
<feature type="transmembrane region" description="Helical" evidence="1">
    <location>
        <begin position="31"/>
        <end position="52"/>
    </location>
</feature>
<feature type="transmembrane region" description="Helical" evidence="1">
    <location>
        <begin position="136"/>
        <end position="157"/>
    </location>
</feature>
<dbReference type="InterPro" id="IPR056119">
    <property type="entry name" value="DUF7702"/>
</dbReference>
<dbReference type="GeneID" id="81373340"/>
<evidence type="ECO:0000259" key="2">
    <source>
        <dbReference type="Pfam" id="PF24800"/>
    </source>
</evidence>
<keyword evidence="4" id="KW-1185">Reference proteome</keyword>
<evidence type="ECO:0000256" key="1">
    <source>
        <dbReference type="SAM" id="Phobius"/>
    </source>
</evidence>
<gene>
    <name evidence="3" type="ORF">N7509_009723</name>
</gene>
<feature type="domain" description="DUF7702" evidence="2">
    <location>
        <begin position="3"/>
        <end position="236"/>
    </location>
</feature>
<reference evidence="3" key="2">
    <citation type="journal article" date="2023" name="IMA Fungus">
        <title>Comparative genomic study of the Penicillium genus elucidates a diverse pangenome and 15 lateral gene transfer events.</title>
        <authorList>
            <person name="Petersen C."/>
            <person name="Sorensen T."/>
            <person name="Nielsen M.R."/>
            <person name="Sondergaard T.E."/>
            <person name="Sorensen J.L."/>
            <person name="Fitzpatrick D.A."/>
            <person name="Frisvad J.C."/>
            <person name="Nielsen K.L."/>
        </authorList>
    </citation>
    <scope>NUCLEOTIDE SEQUENCE</scope>
    <source>
        <strain evidence="3">IBT 29677</strain>
    </source>
</reference>
<dbReference type="PANTHER" id="PTHR42109:SF3">
    <property type="entry name" value="INTEGRAL MEMBRANE PROTEIN (AFU_ORTHOLOGUE AFUA_5G00100)"/>
    <property type="match status" value="1"/>
</dbReference>
<reference evidence="3" key="1">
    <citation type="submission" date="2022-12" db="EMBL/GenBank/DDBJ databases">
        <authorList>
            <person name="Petersen C."/>
        </authorList>
    </citation>
    <scope>NUCLEOTIDE SEQUENCE</scope>
    <source>
        <strain evidence="3">IBT 29677</strain>
    </source>
</reference>
<dbReference type="PANTHER" id="PTHR42109">
    <property type="entry name" value="UNPLACED GENOMIC SCAFFOLD UM_SCAF_CONTIG_1.265, WHOLE GENOME SHOTGUN SEQUENCE"/>
    <property type="match status" value="1"/>
</dbReference>
<keyword evidence="1" id="KW-0472">Membrane</keyword>
<protein>
    <submittedName>
        <fullName evidence="3">Integral membrane protein</fullName>
    </submittedName>
</protein>
<proteinExistence type="predicted"/>
<feature type="transmembrane region" description="Helical" evidence="1">
    <location>
        <begin position="91"/>
        <end position="116"/>
    </location>
</feature>
<name>A0A9W9VPZ6_9EURO</name>
<dbReference type="RefSeq" id="XP_056484980.1">
    <property type="nucleotide sequence ID" value="XM_056634360.1"/>
</dbReference>
<keyword evidence="1" id="KW-0812">Transmembrane</keyword>